<evidence type="ECO:0000313" key="8">
    <source>
        <dbReference type="EMBL" id="TNV73754.1"/>
    </source>
</evidence>
<evidence type="ECO:0000256" key="5">
    <source>
        <dbReference type="PROSITE-ProRule" id="PRU00221"/>
    </source>
</evidence>
<keyword evidence="2" id="KW-0963">Cytoplasm</keyword>
<dbReference type="InterPro" id="IPR016024">
    <property type="entry name" value="ARM-type_fold"/>
</dbReference>
<dbReference type="PROSITE" id="PS50082">
    <property type="entry name" value="WD_REPEATS_2"/>
    <property type="match status" value="3"/>
</dbReference>
<evidence type="ECO:0000256" key="4">
    <source>
        <dbReference type="ARBA" id="ARBA00022737"/>
    </source>
</evidence>
<dbReference type="PRINTS" id="PR00320">
    <property type="entry name" value="GPROTEINBRPT"/>
</dbReference>
<dbReference type="GO" id="GO:0005634">
    <property type="term" value="C:nucleus"/>
    <property type="evidence" value="ECO:0007669"/>
    <property type="project" value="TreeGrafter"/>
</dbReference>
<dbReference type="Proteomes" id="UP000785679">
    <property type="component" value="Unassembled WGS sequence"/>
</dbReference>
<evidence type="ECO:0000259" key="6">
    <source>
        <dbReference type="PROSITE" id="PS51394"/>
    </source>
</evidence>
<dbReference type="PROSITE" id="PS00678">
    <property type="entry name" value="WD_REPEATS_1"/>
    <property type="match status" value="1"/>
</dbReference>
<dbReference type="Gene3D" id="2.130.10.10">
    <property type="entry name" value="YVTN repeat-like/Quinoprotein amine dehydrogenase"/>
    <property type="match status" value="1"/>
</dbReference>
<dbReference type="SUPFAM" id="SSF50978">
    <property type="entry name" value="WD40 repeat-like"/>
    <property type="match status" value="1"/>
</dbReference>
<name>A0A8J8NFK5_HALGN</name>
<proteinExistence type="predicted"/>
<protein>
    <submittedName>
        <fullName evidence="8">Uncharacterized protein</fullName>
    </submittedName>
</protein>
<feature type="repeat" description="WD" evidence="5">
    <location>
        <begin position="107"/>
        <end position="147"/>
    </location>
</feature>
<keyword evidence="4" id="KW-0677">Repeat</keyword>
<dbReference type="InterPro" id="IPR001680">
    <property type="entry name" value="WD40_rpt"/>
</dbReference>
<gene>
    <name evidence="8" type="ORF">FGO68_gene10036</name>
</gene>
<dbReference type="PANTHER" id="PTHR19849:SF0">
    <property type="entry name" value="PHOSPHOLIPASE A-2-ACTIVATING PROTEIN"/>
    <property type="match status" value="1"/>
</dbReference>
<dbReference type="InterPro" id="IPR015943">
    <property type="entry name" value="WD40/YVTN_repeat-like_dom_sf"/>
</dbReference>
<dbReference type="Pfam" id="PF00400">
    <property type="entry name" value="WD40"/>
    <property type="match status" value="3"/>
</dbReference>
<evidence type="ECO:0000259" key="7">
    <source>
        <dbReference type="PROSITE" id="PS51396"/>
    </source>
</evidence>
<evidence type="ECO:0000256" key="3">
    <source>
        <dbReference type="ARBA" id="ARBA00022574"/>
    </source>
</evidence>
<dbReference type="Gene3D" id="3.10.20.870">
    <property type="entry name" value="PFU (PLAA family ubiquitin binding), C-terminal domain"/>
    <property type="match status" value="1"/>
</dbReference>
<reference evidence="8" key="1">
    <citation type="submission" date="2019-06" db="EMBL/GenBank/DDBJ databases">
        <authorList>
            <person name="Zheng W."/>
        </authorList>
    </citation>
    <scope>NUCLEOTIDE SEQUENCE</scope>
    <source>
        <strain evidence="8">QDHG01</strain>
    </source>
</reference>
<keyword evidence="3 5" id="KW-0853">WD repeat</keyword>
<dbReference type="PANTHER" id="PTHR19849">
    <property type="entry name" value="PHOSPHOLIPASE A-2-ACTIVATING PROTEIN"/>
    <property type="match status" value="1"/>
</dbReference>
<comment type="subcellular location">
    <subcellularLocation>
        <location evidence="1">Cytoplasm</location>
    </subcellularLocation>
</comment>
<dbReference type="InterPro" id="IPR015155">
    <property type="entry name" value="PFU"/>
</dbReference>
<dbReference type="CDD" id="cd00200">
    <property type="entry name" value="WD40"/>
    <property type="match status" value="1"/>
</dbReference>
<dbReference type="PROSITE" id="PS50294">
    <property type="entry name" value="WD_REPEATS_REGION"/>
    <property type="match status" value="2"/>
</dbReference>
<dbReference type="Pfam" id="PF08324">
    <property type="entry name" value="PUL"/>
    <property type="match status" value="1"/>
</dbReference>
<dbReference type="PROSITE" id="PS51394">
    <property type="entry name" value="PFU"/>
    <property type="match status" value="1"/>
</dbReference>
<evidence type="ECO:0000256" key="2">
    <source>
        <dbReference type="ARBA" id="ARBA00022490"/>
    </source>
</evidence>
<accession>A0A8J8NFK5</accession>
<feature type="domain" description="PUL" evidence="7">
    <location>
        <begin position="478"/>
        <end position="743"/>
    </location>
</feature>
<evidence type="ECO:0000313" key="9">
    <source>
        <dbReference type="Proteomes" id="UP000785679"/>
    </source>
</evidence>
<dbReference type="GO" id="GO:0010992">
    <property type="term" value="P:ubiquitin recycling"/>
    <property type="evidence" value="ECO:0007669"/>
    <property type="project" value="TreeGrafter"/>
</dbReference>
<dbReference type="AlphaFoldDB" id="A0A8J8NFK5"/>
<dbReference type="InterPro" id="IPR020472">
    <property type="entry name" value="WD40_PAC1"/>
</dbReference>
<dbReference type="GO" id="GO:0005737">
    <property type="term" value="C:cytoplasm"/>
    <property type="evidence" value="ECO:0007669"/>
    <property type="project" value="UniProtKB-SubCell"/>
</dbReference>
<dbReference type="Pfam" id="PF09070">
    <property type="entry name" value="PFU"/>
    <property type="match status" value="1"/>
</dbReference>
<dbReference type="InterPro" id="IPR011989">
    <property type="entry name" value="ARM-like"/>
</dbReference>
<dbReference type="InterPro" id="IPR013535">
    <property type="entry name" value="PUL_dom"/>
</dbReference>
<dbReference type="SMART" id="SM00320">
    <property type="entry name" value="WD40"/>
    <property type="match status" value="7"/>
</dbReference>
<dbReference type="GO" id="GO:0043161">
    <property type="term" value="P:proteasome-mediated ubiquitin-dependent protein catabolic process"/>
    <property type="evidence" value="ECO:0007669"/>
    <property type="project" value="TreeGrafter"/>
</dbReference>
<feature type="repeat" description="WD" evidence="5">
    <location>
        <begin position="226"/>
        <end position="256"/>
    </location>
</feature>
<keyword evidence="9" id="KW-1185">Reference proteome</keyword>
<feature type="repeat" description="WD" evidence="5">
    <location>
        <begin position="148"/>
        <end position="177"/>
    </location>
</feature>
<dbReference type="SUPFAM" id="SSF48371">
    <property type="entry name" value="ARM repeat"/>
    <property type="match status" value="1"/>
</dbReference>
<organism evidence="8 9">
    <name type="scientific">Halteria grandinella</name>
    <dbReference type="NCBI Taxonomy" id="5974"/>
    <lineage>
        <taxon>Eukaryota</taxon>
        <taxon>Sar</taxon>
        <taxon>Alveolata</taxon>
        <taxon>Ciliophora</taxon>
        <taxon>Intramacronucleata</taxon>
        <taxon>Spirotrichea</taxon>
        <taxon>Stichotrichia</taxon>
        <taxon>Sporadotrichida</taxon>
        <taxon>Halteriidae</taxon>
        <taxon>Halteria</taxon>
    </lineage>
</organism>
<evidence type="ECO:0000256" key="1">
    <source>
        <dbReference type="ARBA" id="ARBA00004496"/>
    </source>
</evidence>
<sequence length="746" mass="82821">MKHDFAPSTLFSGDFEFQQCLAVHQGAVRSLSTLDSGYLLSGSIDSTSKLFTLSNLTGKYEFDKELSYHTGFVYSTAPSVSGDGFFTGGKDAKIFKVNLLGDPLMQYEGHEAAVNSLSQAIPEEVVSGSWDGTARIWDVETGKCKQTLEGHSHATSVLTMQNGITITGSQDKKIRIWFKGSLEKEYTGHEDIIRQFAEVPGIGFASCSNDETVKLWTIDGQKLAEMKGHNGFVFSVAALESGEIVSASDDKTVRVWRDSKCVQTVNHARTVWSVTKNHLGDLVTGSEDYKIRTFTRDPERRDQGEGLKDYQNELTAQDLGEQIDMKTLPTIDRMKTMKGKEGEVKIFKNGTAAEAYCFKDGRWEKIGDVMNPTASIDADGKHYEGDRLFPAGQYDHIFDVDMGDGILRKLPFDNGSNILVAADKFVLREGLHKAFCEQISAFIKQNSSLVATSNNAQNKQAAVQQEKQAVVDKANASGVLPVKKLLFYDAINVDNPKKKVVEFVQAHGYLTDKELETLDSLIELIKGKAFYHSSKVSKQGFELVKKLLKFPHEQAFPCLDLYRMFLMHPHSSENYKLFEFALEYLGILIGHLVNGPAPTQLLALRCLVNLFNNNASQYVMLQKRQYVLDHVSQFASHKDNKNIRQAAATILLNYSILFLDKPDPEGKIQLVSAVSSGIVASETDAQNYMRIVAMLGNVCYQDDETKELVMAMVGTELQAAKDPKGMEGSDEGTTKVIKEILAIIMK</sequence>
<comment type="caution">
    <text evidence="8">The sequence shown here is derived from an EMBL/GenBank/DDBJ whole genome shotgun (WGS) entry which is preliminary data.</text>
</comment>
<feature type="domain" description="PFU" evidence="6">
    <location>
        <begin position="355"/>
        <end position="457"/>
    </location>
</feature>
<dbReference type="PROSITE" id="PS51396">
    <property type="entry name" value="PUL"/>
    <property type="match status" value="1"/>
</dbReference>
<dbReference type="InterPro" id="IPR036322">
    <property type="entry name" value="WD40_repeat_dom_sf"/>
</dbReference>
<dbReference type="EMBL" id="RRYP01018165">
    <property type="protein sequence ID" value="TNV73754.1"/>
    <property type="molecule type" value="Genomic_DNA"/>
</dbReference>
<dbReference type="OrthoDB" id="538223at2759"/>
<dbReference type="GO" id="GO:0043130">
    <property type="term" value="F:ubiquitin binding"/>
    <property type="evidence" value="ECO:0007669"/>
    <property type="project" value="TreeGrafter"/>
</dbReference>
<dbReference type="Gene3D" id="1.25.10.10">
    <property type="entry name" value="Leucine-rich Repeat Variant"/>
    <property type="match status" value="1"/>
</dbReference>
<dbReference type="InterPro" id="IPR038122">
    <property type="entry name" value="PFU_sf"/>
</dbReference>
<dbReference type="InterPro" id="IPR019775">
    <property type="entry name" value="WD40_repeat_CS"/>
</dbReference>